<dbReference type="AlphaFoldDB" id="A0A6G1C5C5"/>
<keyword evidence="3" id="KW-1185">Reference proteome</keyword>
<feature type="region of interest" description="Disordered" evidence="1">
    <location>
        <begin position="47"/>
        <end position="69"/>
    </location>
</feature>
<sequence>MDVPRLPVGGTVPRAVDFAPTPAPCSLRCARERTAICHPTREHFRPSLLRGNPSSRSNKAPWSSMEAAAPRRRRISLGNRAPSYRRYTATTPGLLGPGRAALCAARLLCAAATHMRHSEAASPPACRGRQPHAGVRRRSTGTVQTPPSPWLRLHACATPRLAVRAVESGLVPCGRATVTVAEPCNR</sequence>
<organism evidence="2 3">
    <name type="scientific">Oryza meyeriana var. granulata</name>
    <dbReference type="NCBI Taxonomy" id="110450"/>
    <lineage>
        <taxon>Eukaryota</taxon>
        <taxon>Viridiplantae</taxon>
        <taxon>Streptophyta</taxon>
        <taxon>Embryophyta</taxon>
        <taxon>Tracheophyta</taxon>
        <taxon>Spermatophyta</taxon>
        <taxon>Magnoliopsida</taxon>
        <taxon>Liliopsida</taxon>
        <taxon>Poales</taxon>
        <taxon>Poaceae</taxon>
        <taxon>BOP clade</taxon>
        <taxon>Oryzoideae</taxon>
        <taxon>Oryzeae</taxon>
        <taxon>Oryzinae</taxon>
        <taxon>Oryza</taxon>
        <taxon>Oryza meyeriana</taxon>
    </lineage>
</organism>
<comment type="caution">
    <text evidence="2">The sequence shown here is derived from an EMBL/GenBank/DDBJ whole genome shotgun (WGS) entry which is preliminary data.</text>
</comment>
<dbReference type="EMBL" id="SPHZ02000010">
    <property type="protein sequence ID" value="KAF0895231.1"/>
    <property type="molecule type" value="Genomic_DNA"/>
</dbReference>
<evidence type="ECO:0000313" key="2">
    <source>
        <dbReference type="EMBL" id="KAF0895231.1"/>
    </source>
</evidence>
<dbReference type="Proteomes" id="UP000479710">
    <property type="component" value="Unassembled WGS sequence"/>
</dbReference>
<evidence type="ECO:0000313" key="3">
    <source>
        <dbReference type="Proteomes" id="UP000479710"/>
    </source>
</evidence>
<reference evidence="2 3" key="1">
    <citation type="submission" date="2019-11" db="EMBL/GenBank/DDBJ databases">
        <title>Whole genome sequence of Oryza granulata.</title>
        <authorList>
            <person name="Li W."/>
        </authorList>
    </citation>
    <scope>NUCLEOTIDE SEQUENCE [LARGE SCALE GENOMIC DNA]</scope>
    <source>
        <strain evidence="3">cv. Menghai</strain>
        <tissue evidence="2">Leaf</tissue>
    </source>
</reference>
<name>A0A6G1C5C5_9ORYZ</name>
<gene>
    <name evidence="2" type="ORF">E2562_008569</name>
</gene>
<protein>
    <submittedName>
        <fullName evidence="2">Uncharacterized protein</fullName>
    </submittedName>
</protein>
<evidence type="ECO:0000256" key="1">
    <source>
        <dbReference type="SAM" id="MobiDB-lite"/>
    </source>
</evidence>
<accession>A0A6G1C5C5</accession>
<feature type="region of interest" description="Disordered" evidence="1">
    <location>
        <begin position="119"/>
        <end position="147"/>
    </location>
</feature>
<feature type="compositionally biased region" description="Polar residues" evidence="1">
    <location>
        <begin position="52"/>
        <end position="61"/>
    </location>
</feature>
<proteinExistence type="predicted"/>